<proteinExistence type="predicted"/>
<dbReference type="AlphaFoldDB" id="A0A0L0ER09"/>
<organism evidence="1 2">
    <name type="scientific">Pseudoalteromonas rubra</name>
    <dbReference type="NCBI Taxonomy" id="43658"/>
    <lineage>
        <taxon>Bacteria</taxon>
        <taxon>Pseudomonadati</taxon>
        <taxon>Pseudomonadota</taxon>
        <taxon>Gammaproteobacteria</taxon>
        <taxon>Alteromonadales</taxon>
        <taxon>Pseudoalteromonadaceae</taxon>
        <taxon>Pseudoalteromonas</taxon>
    </lineage>
</organism>
<gene>
    <name evidence="1" type="ORF">AC626_17720</name>
</gene>
<dbReference type="EMBL" id="LFZX01000163">
    <property type="protein sequence ID" value="KNC66328.1"/>
    <property type="molecule type" value="Genomic_DNA"/>
</dbReference>
<reference evidence="2" key="1">
    <citation type="submission" date="2015-07" db="EMBL/GenBank/DDBJ databases">
        <title>Draft genome sequence of a Pseudoalteromonas rubra strain, OCN096, isolated from Kaneohe Bay, Oahu, Hawaii.</title>
        <authorList>
            <person name="Beurmann S."/>
            <person name="Ushijima B."/>
            <person name="Belcaid M."/>
            <person name="Callahan S.M."/>
            <person name="Aeby G.S."/>
        </authorList>
    </citation>
    <scope>NUCLEOTIDE SEQUENCE [LARGE SCALE GENOMIC DNA]</scope>
    <source>
        <strain evidence="2">OCN096</strain>
    </source>
</reference>
<dbReference type="Proteomes" id="UP000036850">
    <property type="component" value="Unassembled WGS sequence"/>
</dbReference>
<sequence length="70" mass="7961">MELILSVVFLAFSEFSSLVYATPIFKYMKFIELVALHNETVSLVNTKSRFLQTAIDLKTRGHGGRLLLLK</sequence>
<evidence type="ECO:0000313" key="2">
    <source>
        <dbReference type="Proteomes" id="UP000036850"/>
    </source>
</evidence>
<name>A0A0L0ER09_9GAMM</name>
<evidence type="ECO:0000313" key="1">
    <source>
        <dbReference type="EMBL" id="KNC66328.1"/>
    </source>
</evidence>
<protein>
    <submittedName>
        <fullName evidence="1">Uncharacterized protein</fullName>
    </submittedName>
</protein>
<dbReference type="PATRIC" id="fig|43658.6.peg.1332"/>
<comment type="caution">
    <text evidence="1">The sequence shown here is derived from an EMBL/GenBank/DDBJ whole genome shotgun (WGS) entry which is preliminary data.</text>
</comment>
<accession>A0A0L0ER09</accession>